<dbReference type="EMBL" id="OBEH01000001">
    <property type="protein sequence ID" value="SNY94790.1"/>
    <property type="molecule type" value="Genomic_DNA"/>
</dbReference>
<dbReference type="AlphaFoldDB" id="A0A285MCB6"/>
<evidence type="ECO:0000313" key="2">
    <source>
        <dbReference type="Proteomes" id="UP000219048"/>
    </source>
</evidence>
<dbReference type="Proteomes" id="UP000219048">
    <property type="component" value="Unassembled WGS sequence"/>
</dbReference>
<accession>A0A285MCB6</accession>
<organism evidence="1 2">
    <name type="scientific">Flagellimonas pacifica</name>
    <dbReference type="NCBI Taxonomy" id="1247520"/>
    <lineage>
        <taxon>Bacteria</taxon>
        <taxon>Pseudomonadati</taxon>
        <taxon>Bacteroidota</taxon>
        <taxon>Flavobacteriia</taxon>
        <taxon>Flavobacteriales</taxon>
        <taxon>Flavobacteriaceae</taxon>
        <taxon>Flagellimonas</taxon>
    </lineage>
</organism>
<evidence type="ECO:0000313" key="1">
    <source>
        <dbReference type="EMBL" id="SNY94790.1"/>
    </source>
</evidence>
<gene>
    <name evidence="1" type="ORF">SAMN06265377_0450</name>
</gene>
<keyword evidence="2" id="KW-1185">Reference proteome</keyword>
<reference evidence="2" key="1">
    <citation type="submission" date="2017-09" db="EMBL/GenBank/DDBJ databases">
        <authorList>
            <person name="Varghese N."/>
            <person name="Submissions S."/>
        </authorList>
    </citation>
    <scope>NUCLEOTIDE SEQUENCE [LARGE SCALE GENOMIC DNA]</scope>
    <source>
        <strain evidence="2">DSM 25885</strain>
    </source>
</reference>
<name>A0A285MCB6_9FLAO</name>
<proteinExistence type="predicted"/>
<protein>
    <submittedName>
        <fullName evidence="1">Uncharacterized protein</fullName>
    </submittedName>
</protein>
<sequence length="33" mass="4061">MGYAFRKVIIYLQFIENIKQCFINNICFYRVVI</sequence>